<organism evidence="3 4">
    <name type="scientific">Rhizophlyctis rosea</name>
    <dbReference type="NCBI Taxonomy" id="64517"/>
    <lineage>
        <taxon>Eukaryota</taxon>
        <taxon>Fungi</taxon>
        <taxon>Fungi incertae sedis</taxon>
        <taxon>Chytridiomycota</taxon>
        <taxon>Chytridiomycota incertae sedis</taxon>
        <taxon>Chytridiomycetes</taxon>
        <taxon>Rhizophlyctidales</taxon>
        <taxon>Rhizophlyctidaceae</taxon>
        <taxon>Rhizophlyctis</taxon>
    </lineage>
</organism>
<dbReference type="PROSITE" id="PS51257">
    <property type="entry name" value="PROKAR_LIPOPROTEIN"/>
    <property type="match status" value="1"/>
</dbReference>
<keyword evidence="2" id="KW-0732">Signal</keyword>
<name>A0AAD5X453_9FUNG</name>
<evidence type="ECO:0000256" key="2">
    <source>
        <dbReference type="SAM" id="SignalP"/>
    </source>
</evidence>
<dbReference type="Proteomes" id="UP001212841">
    <property type="component" value="Unassembled WGS sequence"/>
</dbReference>
<evidence type="ECO:0000256" key="1">
    <source>
        <dbReference type="SAM" id="Phobius"/>
    </source>
</evidence>
<protein>
    <submittedName>
        <fullName evidence="3">Uncharacterized protein</fullName>
    </submittedName>
</protein>
<keyword evidence="1" id="KW-0472">Membrane</keyword>
<accession>A0AAD5X453</accession>
<gene>
    <name evidence="3" type="ORF">HK097_008103</name>
</gene>
<keyword evidence="4" id="KW-1185">Reference proteome</keyword>
<keyword evidence="1" id="KW-0812">Transmembrane</keyword>
<dbReference type="AlphaFoldDB" id="A0AAD5X453"/>
<reference evidence="3" key="1">
    <citation type="submission" date="2020-05" db="EMBL/GenBank/DDBJ databases">
        <title>Phylogenomic resolution of chytrid fungi.</title>
        <authorList>
            <person name="Stajich J.E."/>
            <person name="Amses K."/>
            <person name="Simmons R."/>
            <person name="Seto K."/>
            <person name="Myers J."/>
            <person name="Bonds A."/>
            <person name="Quandt C.A."/>
            <person name="Barry K."/>
            <person name="Liu P."/>
            <person name="Grigoriev I."/>
            <person name="Longcore J.E."/>
            <person name="James T.Y."/>
        </authorList>
    </citation>
    <scope>NUCLEOTIDE SEQUENCE</scope>
    <source>
        <strain evidence="3">JEL0318</strain>
    </source>
</reference>
<evidence type="ECO:0000313" key="4">
    <source>
        <dbReference type="Proteomes" id="UP001212841"/>
    </source>
</evidence>
<feature type="chain" id="PRO_5041958445" evidence="2">
    <location>
        <begin position="20"/>
        <end position="568"/>
    </location>
</feature>
<feature type="signal peptide" evidence="2">
    <location>
        <begin position="1"/>
        <end position="19"/>
    </location>
</feature>
<evidence type="ECO:0000313" key="3">
    <source>
        <dbReference type="EMBL" id="KAJ3050911.1"/>
    </source>
</evidence>
<comment type="caution">
    <text evidence="3">The sequence shown here is derived from an EMBL/GenBank/DDBJ whole genome shotgun (WGS) entry which is preliminary data.</text>
</comment>
<keyword evidence="1" id="KW-1133">Transmembrane helix</keyword>
<feature type="transmembrane region" description="Helical" evidence="1">
    <location>
        <begin position="523"/>
        <end position="548"/>
    </location>
</feature>
<dbReference type="EMBL" id="JADGJD010000457">
    <property type="protein sequence ID" value="KAJ3050911.1"/>
    <property type="molecule type" value="Genomic_DNA"/>
</dbReference>
<sequence length="568" mass="61227">MKSTLAFFALAGLAGFAAAQSCPAVTITDAMQTFPYAPTLVEAVKTGNNVGISTSLKETGFANNQLRIAFLNTANVAGRVATWTTSKGCSSAPNGKIVATTNEAGCYTTLAINRADLPTCFTETSTNQNGIVLTYDADLTLKVSDPVTPSTGAPYTRTDSMFYKTTATIRKTDTDINENSGLMDISVTPEFRVMSQKFEIKNNKKYLKIVVQSNIEWPFNLQIKNDGAAGSNYKPDGVETVAVTGLANPQPLNVCPDTPGEPCYQAFELTYEVTNCGGINSEQIASSFASCRRGVLSNDNLSSCFVGDETARKLTLKVQSDNTCSNVNVVLDDFQPDMVLNNDKTSKNPASLLPMTQWYIHILTKNVEAAGLKVTIPNLWITTDITDRNKNKEIIYLIKDKQRSALAKRDWNKFECSNETPGNTYCTIFAGLEDPEYWKTQGALADPSHTGTYGILMAGLKGTYTIHADLEYVAGQNVHLRRRLSARAEAGTESGSASRNVTLDISNYSTQYSHTADSNSSKFPAGAIGGIVGGLVAVGAVVGGGFMYRKKRQQKAAAVATEVEEIKA</sequence>
<proteinExistence type="predicted"/>